<reference evidence="2" key="1">
    <citation type="journal article" date="2021" name="Front. Microbiol.">
        <title>Comprehensive Comparative Genomics and Phenotyping of Methylobacterium Species.</title>
        <authorList>
            <person name="Alessa O."/>
            <person name="Ogura Y."/>
            <person name="Fujitani Y."/>
            <person name="Takami H."/>
            <person name="Hayashi T."/>
            <person name="Sahin N."/>
            <person name="Tani A."/>
        </authorList>
    </citation>
    <scope>NUCLEOTIDE SEQUENCE</scope>
    <source>
        <strain evidence="2">DSM 22415</strain>
    </source>
</reference>
<evidence type="ECO:0000313" key="2">
    <source>
        <dbReference type="EMBL" id="GJD59867.1"/>
    </source>
</evidence>
<gene>
    <name evidence="2" type="ORF">IFDJLNFL_5798</name>
</gene>
<reference evidence="2" key="2">
    <citation type="submission" date="2021-08" db="EMBL/GenBank/DDBJ databases">
        <authorList>
            <person name="Tani A."/>
            <person name="Ola A."/>
            <person name="Ogura Y."/>
            <person name="Katsura K."/>
            <person name="Hayashi T."/>
        </authorList>
    </citation>
    <scope>NUCLEOTIDE SEQUENCE</scope>
    <source>
        <strain evidence="2">DSM 22415</strain>
    </source>
</reference>
<organism evidence="2 3">
    <name type="scientific">Methylobacterium dankookense</name>
    <dbReference type="NCBI Taxonomy" id="560405"/>
    <lineage>
        <taxon>Bacteria</taxon>
        <taxon>Pseudomonadati</taxon>
        <taxon>Pseudomonadota</taxon>
        <taxon>Alphaproteobacteria</taxon>
        <taxon>Hyphomicrobiales</taxon>
        <taxon>Methylobacteriaceae</taxon>
        <taxon>Methylobacterium</taxon>
    </lineage>
</organism>
<dbReference type="EMBL" id="BPQI01000272">
    <property type="protein sequence ID" value="GJD59867.1"/>
    <property type="molecule type" value="Genomic_DNA"/>
</dbReference>
<dbReference type="Proteomes" id="UP001055303">
    <property type="component" value="Unassembled WGS sequence"/>
</dbReference>
<keyword evidence="3" id="KW-1185">Reference proteome</keyword>
<proteinExistence type="predicted"/>
<name>A0ABQ4RR50_9HYPH</name>
<sequence>MEHVRALLGRPEGLRIGRAERDQPGLETVPDAGIGVGVLKVHGSERRDALQIGQGRHVHDREAGQLRLGDLDHQHADRVVGVLRLLHGEADEVVAGDVHVLRRHRVELARQVARMDRPVLGLVAQLDPDFRALAVDQVGRLLPADQGHVVPGHQKLRPEQGAVGSAQDQDVACHAVSPLIGLGLVIDRRRAFACPARIAGEVALSGRGRPRASSYSLAMMYTKHPLAWFGPHLKSAGTVGARGGREKPRPALRLGSGAPVRPARSAP</sequence>
<protein>
    <submittedName>
        <fullName evidence="2">Uncharacterized protein</fullName>
    </submittedName>
</protein>
<accession>A0ABQ4RR50</accession>
<evidence type="ECO:0000313" key="3">
    <source>
        <dbReference type="Proteomes" id="UP001055303"/>
    </source>
</evidence>
<evidence type="ECO:0000256" key="1">
    <source>
        <dbReference type="SAM" id="MobiDB-lite"/>
    </source>
</evidence>
<feature type="region of interest" description="Disordered" evidence="1">
    <location>
        <begin position="239"/>
        <end position="267"/>
    </location>
</feature>
<comment type="caution">
    <text evidence="2">The sequence shown here is derived from an EMBL/GenBank/DDBJ whole genome shotgun (WGS) entry which is preliminary data.</text>
</comment>